<dbReference type="Gene3D" id="3.40.50.1110">
    <property type="entry name" value="SGNH hydrolase"/>
    <property type="match status" value="1"/>
</dbReference>
<keyword evidence="1" id="KW-0378">Hydrolase</keyword>
<evidence type="ECO:0000256" key="1">
    <source>
        <dbReference type="ARBA" id="ARBA00022801"/>
    </source>
</evidence>
<dbReference type="InterPro" id="IPR051058">
    <property type="entry name" value="GDSL_Est/Lipase"/>
</dbReference>
<keyword evidence="4" id="KW-1185">Reference proteome</keyword>
<dbReference type="EMBL" id="ML179410">
    <property type="protein sequence ID" value="THU88426.1"/>
    <property type="molecule type" value="Genomic_DNA"/>
</dbReference>
<organism evidence="3 4">
    <name type="scientific">Dendrothele bispora (strain CBS 962.96)</name>
    <dbReference type="NCBI Taxonomy" id="1314807"/>
    <lineage>
        <taxon>Eukaryota</taxon>
        <taxon>Fungi</taxon>
        <taxon>Dikarya</taxon>
        <taxon>Basidiomycota</taxon>
        <taxon>Agaricomycotina</taxon>
        <taxon>Agaricomycetes</taxon>
        <taxon>Agaricomycetidae</taxon>
        <taxon>Agaricales</taxon>
        <taxon>Agaricales incertae sedis</taxon>
        <taxon>Dendrothele</taxon>
    </lineage>
</organism>
<evidence type="ECO:0000313" key="4">
    <source>
        <dbReference type="Proteomes" id="UP000297245"/>
    </source>
</evidence>
<dbReference type="Pfam" id="PF00657">
    <property type="entry name" value="Lipase_GDSL"/>
    <property type="match status" value="1"/>
</dbReference>
<dbReference type="PANTHER" id="PTHR45648:SF22">
    <property type="entry name" value="GDSL LIPASE_ACYLHYDROLASE FAMILY PROTEIN (AFU_ORTHOLOGUE AFUA_4G14700)"/>
    <property type="match status" value="1"/>
</dbReference>
<dbReference type="SUPFAM" id="SSF52266">
    <property type="entry name" value="SGNH hydrolase"/>
    <property type="match status" value="1"/>
</dbReference>
<dbReference type="Proteomes" id="UP000297245">
    <property type="component" value="Unassembled WGS sequence"/>
</dbReference>
<dbReference type="PANTHER" id="PTHR45648">
    <property type="entry name" value="GDSL LIPASE/ACYLHYDROLASE FAMILY PROTEIN (AFU_ORTHOLOGUE AFUA_4G14700)"/>
    <property type="match status" value="1"/>
</dbReference>
<dbReference type="AlphaFoldDB" id="A0A4S8LH48"/>
<sequence>MSKVLQVTSSWPGISGLKKLMIFGDSYSSVGYTAGRGSHPSASNPLGVPFPGRADSMWNEADTPNWVGHFITKYASPPRFDPSKQKQAEDFSNAPLLVYDFAIGGQTVNGVEGQIEDRFLPTIAKKPEWAPWTANESLFVIWIGINDCAYSKTHKDNIARLFGLQEKLYEAGARNFLFFDVPPIHRCPGVPAGRENAASESYLNWNTNLRSALDSFAGSHSDATVLLFSSFGVFSHLLDNPEEYGFKARELRQEYGGIWNDYLHPTSRVHDIVAARLTEFLKAVPTSGVEVAESNNG</sequence>
<dbReference type="InterPro" id="IPR001087">
    <property type="entry name" value="GDSL"/>
</dbReference>
<proteinExistence type="predicted"/>
<name>A0A4S8LH48_DENBC</name>
<evidence type="ECO:0000313" key="2">
    <source>
        <dbReference type="EMBL" id="THU87264.1"/>
    </source>
</evidence>
<gene>
    <name evidence="2" type="ORF">K435DRAFT_730891</name>
    <name evidence="3" type="ORF">K435DRAFT_761949</name>
</gene>
<protein>
    <recommendedName>
        <fullName evidence="5">Carbohydrate esterase family 16 protein</fullName>
    </recommendedName>
</protein>
<dbReference type="GO" id="GO:0016788">
    <property type="term" value="F:hydrolase activity, acting on ester bonds"/>
    <property type="evidence" value="ECO:0007669"/>
    <property type="project" value="InterPro"/>
</dbReference>
<evidence type="ECO:0000313" key="3">
    <source>
        <dbReference type="EMBL" id="THU88426.1"/>
    </source>
</evidence>
<dbReference type="EMBL" id="ML179458">
    <property type="protein sequence ID" value="THU87264.1"/>
    <property type="molecule type" value="Genomic_DNA"/>
</dbReference>
<reference evidence="3 4" key="1">
    <citation type="journal article" date="2019" name="Nat. Ecol. Evol.">
        <title>Megaphylogeny resolves global patterns of mushroom evolution.</title>
        <authorList>
            <person name="Varga T."/>
            <person name="Krizsan K."/>
            <person name="Foldi C."/>
            <person name="Dima B."/>
            <person name="Sanchez-Garcia M."/>
            <person name="Sanchez-Ramirez S."/>
            <person name="Szollosi G.J."/>
            <person name="Szarkandi J.G."/>
            <person name="Papp V."/>
            <person name="Albert L."/>
            <person name="Andreopoulos W."/>
            <person name="Angelini C."/>
            <person name="Antonin V."/>
            <person name="Barry K.W."/>
            <person name="Bougher N.L."/>
            <person name="Buchanan P."/>
            <person name="Buyck B."/>
            <person name="Bense V."/>
            <person name="Catcheside P."/>
            <person name="Chovatia M."/>
            <person name="Cooper J."/>
            <person name="Damon W."/>
            <person name="Desjardin D."/>
            <person name="Finy P."/>
            <person name="Geml J."/>
            <person name="Haridas S."/>
            <person name="Hughes K."/>
            <person name="Justo A."/>
            <person name="Karasinski D."/>
            <person name="Kautmanova I."/>
            <person name="Kiss B."/>
            <person name="Kocsube S."/>
            <person name="Kotiranta H."/>
            <person name="LaButti K.M."/>
            <person name="Lechner B.E."/>
            <person name="Liimatainen K."/>
            <person name="Lipzen A."/>
            <person name="Lukacs Z."/>
            <person name="Mihaltcheva S."/>
            <person name="Morgado L.N."/>
            <person name="Niskanen T."/>
            <person name="Noordeloos M.E."/>
            <person name="Ohm R.A."/>
            <person name="Ortiz-Santana B."/>
            <person name="Ovrebo C."/>
            <person name="Racz N."/>
            <person name="Riley R."/>
            <person name="Savchenko A."/>
            <person name="Shiryaev A."/>
            <person name="Soop K."/>
            <person name="Spirin V."/>
            <person name="Szebenyi C."/>
            <person name="Tomsovsky M."/>
            <person name="Tulloss R.E."/>
            <person name="Uehling J."/>
            <person name="Grigoriev I.V."/>
            <person name="Vagvolgyi C."/>
            <person name="Papp T."/>
            <person name="Martin F.M."/>
            <person name="Miettinen O."/>
            <person name="Hibbett D.S."/>
            <person name="Nagy L.G."/>
        </authorList>
    </citation>
    <scope>NUCLEOTIDE SEQUENCE [LARGE SCALE GENOMIC DNA]</scope>
    <source>
        <strain evidence="3 4">CBS 962.96</strain>
    </source>
</reference>
<evidence type="ECO:0008006" key="5">
    <source>
        <dbReference type="Google" id="ProtNLM"/>
    </source>
</evidence>
<dbReference type="InterPro" id="IPR036514">
    <property type="entry name" value="SGNH_hydro_sf"/>
</dbReference>
<dbReference type="OrthoDB" id="1600564at2759"/>
<accession>A0A4S8LH48</accession>